<reference evidence="1 2" key="1">
    <citation type="submission" date="2018-09" db="EMBL/GenBank/DDBJ databases">
        <authorList>
            <person name="Livingstone P.G."/>
            <person name="Whitworth D.E."/>
        </authorList>
    </citation>
    <scope>NUCLEOTIDE SEQUENCE [LARGE SCALE GENOMIC DNA]</scope>
    <source>
        <strain evidence="1 2">CA031B</strain>
    </source>
</reference>
<name>A0ABX9QQD2_9BACT</name>
<proteinExistence type="predicted"/>
<gene>
    <name evidence="1" type="ORF">D7Y13_04415</name>
</gene>
<keyword evidence="2" id="KW-1185">Reference proteome</keyword>
<dbReference type="Proteomes" id="UP000278907">
    <property type="component" value="Unassembled WGS sequence"/>
</dbReference>
<dbReference type="EMBL" id="RAWI01000019">
    <property type="protein sequence ID" value="RKI15430.1"/>
    <property type="molecule type" value="Genomic_DNA"/>
</dbReference>
<protein>
    <submittedName>
        <fullName evidence="1">Uncharacterized protein</fullName>
    </submittedName>
</protein>
<sequence>MGSVTGHPRLSDPGWYRLTEAFWTFYSRASDPEAQRKPVFIQQVLTTVSTLLLLNQHGLKLSPEEKQDPEIQTALRAVNLAELLD</sequence>
<accession>A0ABX9QQD2</accession>
<organism evidence="1 2">
    <name type="scientific">Corallococcus praedator</name>
    <dbReference type="NCBI Taxonomy" id="2316724"/>
    <lineage>
        <taxon>Bacteria</taxon>
        <taxon>Pseudomonadati</taxon>
        <taxon>Myxococcota</taxon>
        <taxon>Myxococcia</taxon>
        <taxon>Myxococcales</taxon>
        <taxon>Cystobacterineae</taxon>
        <taxon>Myxococcaceae</taxon>
        <taxon>Corallococcus</taxon>
    </lineage>
</organism>
<evidence type="ECO:0000313" key="2">
    <source>
        <dbReference type="Proteomes" id="UP000278907"/>
    </source>
</evidence>
<comment type="caution">
    <text evidence="1">The sequence shown here is derived from an EMBL/GenBank/DDBJ whole genome shotgun (WGS) entry which is preliminary data.</text>
</comment>
<evidence type="ECO:0000313" key="1">
    <source>
        <dbReference type="EMBL" id="RKI15430.1"/>
    </source>
</evidence>